<protein>
    <submittedName>
        <fullName evidence="1">Putative regulatory protein, GntR family</fullName>
    </submittedName>
</protein>
<dbReference type="AlphaFoldDB" id="S0FVY7"/>
<accession>S0FVY7</accession>
<dbReference type="OrthoDB" id="101122at2"/>
<reference evidence="1 2" key="1">
    <citation type="journal article" date="2013" name="Genome Announc.">
        <title>Draft Genome Sequence of Desulfotignum phosphitoxidans DSM 13687 Strain FiPS-3.</title>
        <authorList>
            <person name="Poehlein A."/>
            <person name="Daniel R."/>
            <person name="Simeonova D.D."/>
        </authorList>
    </citation>
    <scope>NUCLEOTIDE SEQUENCE [LARGE SCALE GENOMIC DNA]</scope>
    <source>
        <strain evidence="1 2">DSM 13687</strain>
    </source>
</reference>
<organism evidence="1 2">
    <name type="scientific">Desulfotignum phosphitoxidans DSM 13687</name>
    <dbReference type="NCBI Taxonomy" id="1286635"/>
    <lineage>
        <taxon>Bacteria</taxon>
        <taxon>Pseudomonadati</taxon>
        <taxon>Thermodesulfobacteriota</taxon>
        <taxon>Desulfobacteria</taxon>
        <taxon>Desulfobacterales</taxon>
        <taxon>Desulfobacteraceae</taxon>
        <taxon>Desulfotignum</taxon>
    </lineage>
</organism>
<dbReference type="SUPFAM" id="SSF49899">
    <property type="entry name" value="Concanavalin A-like lectins/glucanases"/>
    <property type="match status" value="1"/>
</dbReference>
<dbReference type="Gene3D" id="2.60.120.200">
    <property type="match status" value="1"/>
</dbReference>
<evidence type="ECO:0000313" key="2">
    <source>
        <dbReference type="Proteomes" id="UP000014216"/>
    </source>
</evidence>
<evidence type="ECO:0000313" key="1">
    <source>
        <dbReference type="EMBL" id="EMS79218.1"/>
    </source>
</evidence>
<dbReference type="Proteomes" id="UP000014216">
    <property type="component" value="Unassembled WGS sequence"/>
</dbReference>
<gene>
    <name evidence="1" type="ORF">Dpo_5c01410</name>
</gene>
<dbReference type="EMBL" id="APJX01000005">
    <property type="protein sequence ID" value="EMS79218.1"/>
    <property type="molecule type" value="Genomic_DNA"/>
</dbReference>
<dbReference type="InterPro" id="IPR013320">
    <property type="entry name" value="ConA-like_dom_sf"/>
</dbReference>
<sequence>MLTDYGQYKKIIIDSSKIDSDLSHFPLPIALGAAVGLTDADVTDIFDAVGANYLKIAITMADGETQLYVEIEQWDTVSEKALLWVSRDTWVISSGSDTEIYLYFDTSVADNTTYVGTPGNRTEVWDSDFLARYGMSQDPSGGAGCIIDSTVNAKHGTPNGSMTSGDLVDGLIGRAIDFDGSDDYIQLPTVTVGGNWTFEVTAKPATTGQSGDGYIVCNGAGIVNAGLAWCPVRGSDVRIKDGSLVADSYVDIVATYDGVSEVIYNNTLASTTAYSNLGWALSGVYRIGDGYSGRKPDAQIAEVRASGVVRSTAYIKAAHNARNDSLLFVTTTPAQVEVFEDISLDLSAYYQARYDLKILLSVTDGIAFQDLEAFLKVYGQSIEDLPAELAAYYQDRQDIATMLKMFATGYKDLPTALQAMGLGRVDLPAQLKALAWAGKDLSTVLAAVTPLVFRDLGLSLSATDGTTINDVSTVLAAVKRAPQYRSVVAQRVRSVISEVI</sequence>
<proteinExistence type="predicted"/>
<name>S0FVY7_9BACT</name>
<keyword evidence="2" id="KW-1185">Reference proteome</keyword>
<dbReference type="RefSeq" id="WP_006966306.1">
    <property type="nucleotide sequence ID" value="NZ_APJX01000005.1"/>
</dbReference>
<comment type="caution">
    <text evidence="1">The sequence shown here is derived from an EMBL/GenBank/DDBJ whole genome shotgun (WGS) entry which is preliminary data.</text>
</comment>